<evidence type="ECO:0000256" key="1">
    <source>
        <dbReference type="SAM" id="Phobius"/>
    </source>
</evidence>
<feature type="transmembrane region" description="Helical" evidence="1">
    <location>
        <begin position="6"/>
        <end position="25"/>
    </location>
</feature>
<accession>A0ABU0JV54</accession>
<organism evidence="2 3">
    <name type="scientific">Hathewaya limosa</name>
    <name type="common">Clostridium limosum</name>
    <dbReference type="NCBI Taxonomy" id="1536"/>
    <lineage>
        <taxon>Bacteria</taxon>
        <taxon>Bacillati</taxon>
        <taxon>Bacillota</taxon>
        <taxon>Clostridia</taxon>
        <taxon>Eubacteriales</taxon>
        <taxon>Clostridiaceae</taxon>
        <taxon>Hathewaya</taxon>
    </lineage>
</organism>
<evidence type="ECO:0008006" key="4">
    <source>
        <dbReference type="Google" id="ProtNLM"/>
    </source>
</evidence>
<keyword evidence="1" id="KW-1133">Transmembrane helix</keyword>
<evidence type="ECO:0000313" key="3">
    <source>
        <dbReference type="Proteomes" id="UP001224418"/>
    </source>
</evidence>
<comment type="caution">
    <text evidence="2">The sequence shown here is derived from an EMBL/GenBank/DDBJ whole genome shotgun (WGS) entry which is preliminary data.</text>
</comment>
<sequence>MNDLLYRLIPMILTMGISQILYLKIDKKYRVTNKLSLKLHINQKWKACFCGCCSMMSILVIGILGIYVIDIPSIVYTILCGIIIGVSTCMVNVLNPTSK</sequence>
<protein>
    <recommendedName>
        <fullName evidence="4">DUF3784 domain-containing protein</fullName>
    </recommendedName>
</protein>
<dbReference type="RefSeq" id="WP_307356188.1">
    <property type="nucleotide sequence ID" value="NZ_BAAACJ010000013.1"/>
</dbReference>
<feature type="transmembrane region" description="Helical" evidence="1">
    <location>
        <begin position="74"/>
        <end position="94"/>
    </location>
</feature>
<name>A0ABU0JV54_HATLI</name>
<dbReference type="EMBL" id="JAUSWN010000017">
    <property type="protein sequence ID" value="MDQ0480295.1"/>
    <property type="molecule type" value="Genomic_DNA"/>
</dbReference>
<keyword evidence="3" id="KW-1185">Reference proteome</keyword>
<gene>
    <name evidence="2" type="ORF">QOZ93_002043</name>
</gene>
<keyword evidence="1" id="KW-0472">Membrane</keyword>
<proteinExistence type="predicted"/>
<dbReference type="Proteomes" id="UP001224418">
    <property type="component" value="Unassembled WGS sequence"/>
</dbReference>
<reference evidence="2 3" key="1">
    <citation type="submission" date="2023-07" db="EMBL/GenBank/DDBJ databases">
        <title>Genomic Encyclopedia of Type Strains, Phase IV (KMG-IV): sequencing the most valuable type-strain genomes for metagenomic binning, comparative biology and taxonomic classification.</title>
        <authorList>
            <person name="Goeker M."/>
        </authorList>
    </citation>
    <scope>NUCLEOTIDE SEQUENCE [LARGE SCALE GENOMIC DNA]</scope>
    <source>
        <strain evidence="2 3">DSM 1400</strain>
    </source>
</reference>
<keyword evidence="1" id="KW-0812">Transmembrane</keyword>
<evidence type="ECO:0000313" key="2">
    <source>
        <dbReference type="EMBL" id="MDQ0480295.1"/>
    </source>
</evidence>
<feature type="transmembrane region" description="Helical" evidence="1">
    <location>
        <begin position="45"/>
        <end position="68"/>
    </location>
</feature>